<comment type="caution">
    <text evidence="2">The sequence shown here is derived from an EMBL/GenBank/DDBJ whole genome shotgun (WGS) entry which is preliminary data.</text>
</comment>
<name>A0ABP8XNY3_9MICO</name>
<dbReference type="SMART" id="SM01012">
    <property type="entry name" value="ANTAR"/>
    <property type="match status" value="1"/>
</dbReference>
<sequence>MDSAEILALLARTLAQGQTTGRGTGHLAARLCEACTEILGAEAVMLTLTSAAERLTVRTAESAGSAVAQIEDLQVVLGEGPAELALAEGRTVVAHLDGHDTDAAAFPMFATLAAAGDGPLTVYAVPMRPSGHVVGVLSAYLSGGHLSRPLEEAELLADAAGAALLGDPGTADLSSQPAWPQQALVHQATGVVVAQLGIAPADALAVLRAHAFARASTLESVVDDVLARRLVFSALGTA</sequence>
<dbReference type="InterPro" id="IPR029016">
    <property type="entry name" value="GAF-like_dom_sf"/>
</dbReference>
<protein>
    <submittedName>
        <fullName evidence="2">GAF domain-containing protein</fullName>
    </submittedName>
</protein>
<dbReference type="Pfam" id="PF01590">
    <property type="entry name" value="GAF"/>
    <property type="match status" value="1"/>
</dbReference>
<evidence type="ECO:0000259" key="1">
    <source>
        <dbReference type="SMART" id="SM01012"/>
    </source>
</evidence>
<dbReference type="InterPro" id="IPR003018">
    <property type="entry name" value="GAF"/>
</dbReference>
<accession>A0ABP8XNY3</accession>
<gene>
    <name evidence="2" type="ORF">GCM10023198_37780</name>
</gene>
<reference evidence="3" key="1">
    <citation type="journal article" date="2019" name="Int. J. Syst. Evol. Microbiol.">
        <title>The Global Catalogue of Microorganisms (GCM) 10K type strain sequencing project: providing services to taxonomists for standard genome sequencing and annotation.</title>
        <authorList>
            <consortium name="The Broad Institute Genomics Platform"/>
            <consortium name="The Broad Institute Genome Sequencing Center for Infectious Disease"/>
            <person name="Wu L."/>
            <person name="Ma J."/>
        </authorList>
    </citation>
    <scope>NUCLEOTIDE SEQUENCE [LARGE SCALE GENOMIC DNA]</scope>
    <source>
        <strain evidence="3">JCM 17975</strain>
    </source>
</reference>
<evidence type="ECO:0000313" key="2">
    <source>
        <dbReference type="EMBL" id="GAA4711403.1"/>
    </source>
</evidence>
<organism evidence="2 3">
    <name type="scientific">Promicromonospora umidemergens</name>
    <dbReference type="NCBI Taxonomy" id="629679"/>
    <lineage>
        <taxon>Bacteria</taxon>
        <taxon>Bacillati</taxon>
        <taxon>Actinomycetota</taxon>
        <taxon>Actinomycetes</taxon>
        <taxon>Micrococcales</taxon>
        <taxon>Promicromonosporaceae</taxon>
        <taxon>Promicromonospora</taxon>
    </lineage>
</organism>
<keyword evidence="3" id="KW-1185">Reference proteome</keyword>
<proteinExistence type="predicted"/>
<feature type="domain" description="ANTAR" evidence="1">
    <location>
        <begin position="156"/>
        <end position="226"/>
    </location>
</feature>
<dbReference type="SUPFAM" id="SSF55781">
    <property type="entry name" value="GAF domain-like"/>
    <property type="match status" value="1"/>
</dbReference>
<dbReference type="Proteomes" id="UP001500843">
    <property type="component" value="Unassembled WGS sequence"/>
</dbReference>
<dbReference type="EMBL" id="BAABHM010000016">
    <property type="protein sequence ID" value="GAA4711403.1"/>
    <property type="molecule type" value="Genomic_DNA"/>
</dbReference>
<dbReference type="Gene3D" id="3.30.450.40">
    <property type="match status" value="1"/>
</dbReference>
<dbReference type="InterPro" id="IPR005561">
    <property type="entry name" value="ANTAR"/>
</dbReference>
<evidence type="ECO:0000313" key="3">
    <source>
        <dbReference type="Proteomes" id="UP001500843"/>
    </source>
</evidence>